<feature type="region of interest" description="Disordered" evidence="6">
    <location>
        <begin position="212"/>
        <end position="234"/>
    </location>
</feature>
<dbReference type="GO" id="GO:0005829">
    <property type="term" value="C:cytosol"/>
    <property type="evidence" value="ECO:0007669"/>
    <property type="project" value="InterPro"/>
</dbReference>
<dbReference type="OrthoDB" id="19714at2759"/>
<feature type="compositionally biased region" description="Acidic residues" evidence="6">
    <location>
        <begin position="150"/>
        <end position="170"/>
    </location>
</feature>
<evidence type="ECO:0000256" key="7">
    <source>
        <dbReference type="SAM" id="SignalP"/>
    </source>
</evidence>
<dbReference type="InterPro" id="IPR003521">
    <property type="entry name" value="ICln"/>
</dbReference>
<dbReference type="InterPro" id="IPR011993">
    <property type="entry name" value="PH-like_dom_sf"/>
</dbReference>
<keyword evidence="9" id="KW-1185">Reference proteome</keyword>
<dbReference type="Pfam" id="PF03517">
    <property type="entry name" value="Voldacs"/>
    <property type="match status" value="1"/>
</dbReference>
<dbReference type="GO" id="GO:0006884">
    <property type="term" value="P:cell volume homeostasis"/>
    <property type="evidence" value="ECO:0007669"/>
    <property type="project" value="InterPro"/>
</dbReference>
<feature type="compositionally biased region" description="Acidic residues" evidence="6">
    <location>
        <begin position="108"/>
        <end position="120"/>
    </location>
</feature>
<feature type="chain" id="PRO_5040838736" evidence="7">
    <location>
        <begin position="26"/>
        <end position="234"/>
    </location>
</feature>
<evidence type="ECO:0000256" key="1">
    <source>
        <dbReference type="ARBA" id="ARBA00004123"/>
    </source>
</evidence>
<protein>
    <submittedName>
        <fullName evidence="8">Uncharacterized protein</fullName>
    </submittedName>
</protein>
<gene>
    <name evidence="8" type="ORF">LPJ53_003492</name>
</gene>
<dbReference type="InterPro" id="IPR039924">
    <property type="entry name" value="ICln/Lot5/Saf5"/>
</dbReference>
<dbReference type="PANTHER" id="PTHR21399:SF0">
    <property type="entry name" value="METHYLOSOME SUBUNIT PICLN"/>
    <property type="match status" value="1"/>
</dbReference>
<accession>A0A9W8CSD7</accession>
<dbReference type="GO" id="GO:0034709">
    <property type="term" value="C:methylosome"/>
    <property type="evidence" value="ECO:0007669"/>
    <property type="project" value="InterPro"/>
</dbReference>
<feature type="region of interest" description="Disordered" evidence="6">
    <location>
        <begin position="148"/>
        <end position="180"/>
    </location>
</feature>
<dbReference type="AlphaFoldDB" id="A0A9W8CSD7"/>
<feature type="signal peptide" evidence="7">
    <location>
        <begin position="1"/>
        <end position="25"/>
    </location>
</feature>
<evidence type="ECO:0000256" key="5">
    <source>
        <dbReference type="ARBA" id="ARBA00023242"/>
    </source>
</evidence>
<dbReference type="GO" id="GO:0006821">
    <property type="term" value="P:chloride transport"/>
    <property type="evidence" value="ECO:0007669"/>
    <property type="project" value="InterPro"/>
</dbReference>
<keyword evidence="4" id="KW-0963">Cytoplasm</keyword>
<dbReference type="Proteomes" id="UP001149813">
    <property type="component" value="Unassembled WGS sequence"/>
</dbReference>
<evidence type="ECO:0000313" key="8">
    <source>
        <dbReference type="EMBL" id="KAJ1722053.1"/>
    </source>
</evidence>
<evidence type="ECO:0000256" key="2">
    <source>
        <dbReference type="ARBA" id="ARBA00004496"/>
    </source>
</evidence>
<dbReference type="GO" id="GO:0005886">
    <property type="term" value="C:plasma membrane"/>
    <property type="evidence" value="ECO:0007669"/>
    <property type="project" value="InterPro"/>
</dbReference>
<reference evidence="8" key="1">
    <citation type="submission" date="2022-07" db="EMBL/GenBank/DDBJ databases">
        <title>Phylogenomic reconstructions and comparative analyses of Kickxellomycotina fungi.</title>
        <authorList>
            <person name="Reynolds N.K."/>
            <person name="Stajich J.E."/>
            <person name="Barry K."/>
            <person name="Grigoriev I.V."/>
            <person name="Crous P."/>
            <person name="Smith M.E."/>
        </authorList>
    </citation>
    <scope>NUCLEOTIDE SEQUENCE</scope>
    <source>
        <strain evidence="8">NBRC 32514</strain>
    </source>
</reference>
<name>A0A9W8CSD7_9FUNG</name>
<organism evidence="8 9">
    <name type="scientific">Coemansia erecta</name>
    <dbReference type="NCBI Taxonomy" id="147472"/>
    <lineage>
        <taxon>Eukaryota</taxon>
        <taxon>Fungi</taxon>
        <taxon>Fungi incertae sedis</taxon>
        <taxon>Zoopagomycota</taxon>
        <taxon>Kickxellomycotina</taxon>
        <taxon>Kickxellomycetes</taxon>
        <taxon>Kickxellales</taxon>
        <taxon>Kickxellaceae</taxon>
        <taxon>Coemansia</taxon>
    </lineage>
</organism>
<evidence type="ECO:0000256" key="6">
    <source>
        <dbReference type="SAM" id="MobiDB-lite"/>
    </source>
</evidence>
<keyword evidence="7" id="KW-0732">Signal</keyword>
<comment type="similarity">
    <text evidence="3">Belongs to the pICln (TC 1.A.47) family.</text>
</comment>
<evidence type="ECO:0000313" key="9">
    <source>
        <dbReference type="Proteomes" id="UP001149813"/>
    </source>
</evidence>
<comment type="caution">
    <text evidence="8">The sequence shown here is derived from an EMBL/GenBank/DDBJ whole genome shotgun (WGS) entry which is preliminary data.</text>
</comment>
<dbReference type="GO" id="GO:0005681">
    <property type="term" value="C:spliceosomal complex"/>
    <property type="evidence" value="ECO:0007669"/>
    <property type="project" value="TreeGrafter"/>
</dbReference>
<keyword evidence="5" id="KW-0539">Nucleus</keyword>
<dbReference type="GO" id="GO:0045292">
    <property type="term" value="P:mRNA cis splicing, via spliceosome"/>
    <property type="evidence" value="ECO:0007669"/>
    <property type="project" value="TreeGrafter"/>
</dbReference>
<proteinExistence type="inferred from homology"/>
<sequence>MVVSLLQAPPTLAAAVLTCADTTVACDPPSPSLPAGLSGALHIDKHSLVFFSDEKLLGFSIPYQSIVIHALSRGEHKDKDGDDAHLYCQLDGPFPGSSRINGGQGGESDGEDEGEEEEEEFAELRFYPKDKDMLDRLFAAMSECAKMNPDEDAQDLSDDEQNDSIDDDHDDPAIQALDDFNPDDFITSEAQLERLTPAGRLIYERLESAIHYPPQEFENSHEDSASDSENNSPA</sequence>
<dbReference type="Gene3D" id="2.30.29.30">
    <property type="entry name" value="Pleckstrin-homology domain (PH domain)/Phosphotyrosine-binding domain (PTB)"/>
    <property type="match status" value="1"/>
</dbReference>
<dbReference type="EMBL" id="JANBOJ010000133">
    <property type="protein sequence ID" value="KAJ1722053.1"/>
    <property type="molecule type" value="Genomic_DNA"/>
</dbReference>
<feature type="region of interest" description="Disordered" evidence="6">
    <location>
        <begin position="93"/>
        <end position="120"/>
    </location>
</feature>
<evidence type="ECO:0000256" key="3">
    <source>
        <dbReference type="ARBA" id="ARBA00007054"/>
    </source>
</evidence>
<dbReference type="GO" id="GO:0000387">
    <property type="term" value="P:spliceosomal snRNP assembly"/>
    <property type="evidence" value="ECO:0007669"/>
    <property type="project" value="InterPro"/>
</dbReference>
<dbReference type="PRINTS" id="PR01348">
    <property type="entry name" value="ICLNCHANNEL"/>
</dbReference>
<dbReference type="PANTHER" id="PTHR21399">
    <property type="entry name" value="CHLORIDE CONDUCTANCE REGULATORY PROTEIN ICLN"/>
    <property type="match status" value="1"/>
</dbReference>
<dbReference type="GO" id="GO:0034715">
    <property type="term" value="C:pICln-Sm protein complex"/>
    <property type="evidence" value="ECO:0007669"/>
    <property type="project" value="InterPro"/>
</dbReference>
<evidence type="ECO:0000256" key="4">
    <source>
        <dbReference type="ARBA" id="ARBA00022490"/>
    </source>
</evidence>
<comment type="subcellular location">
    <subcellularLocation>
        <location evidence="2">Cytoplasm</location>
    </subcellularLocation>
    <subcellularLocation>
        <location evidence="1">Nucleus</location>
    </subcellularLocation>
</comment>